<dbReference type="SUPFAM" id="SSF81301">
    <property type="entry name" value="Nucleotidyltransferase"/>
    <property type="match status" value="1"/>
</dbReference>
<evidence type="ECO:0000259" key="1">
    <source>
        <dbReference type="Pfam" id="PF01909"/>
    </source>
</evidence>
<dbReference type="PANTHER" id="PTHR43449">
    <property type="entry name" value="NUCLEOTIDYLTRANSFERASE"/>
    <property type="match status" value="1"/>
</dbReference>
<dbReference type="GO" id="GO:0016740">
    <property type="term" value="F:transferase activity"/>
    <property type="evidence" value="ECO:0007669"/>
    <property type="project" value="UniProtKB-KW"/>
</dbReference>
<evidence type="ECO:0000313" key="3">
    <source>
        <dbReference type="Proteomes" id="UP000235460"/>
    </source>
</evidence>
<dbReference type="InterPro" id="IPR043519">
    <property type="entry name" value="NT_sf"/>
</dbReference>
<evidence type="ECO:0000313" key="2">
    <source>
        <dbReference type="EMBL" id="PMP66830.1"/>
    </source>
</evidence>
<organism evidence="2 3">
    <name type="scientific">Thermodesulfobacterium geofontis</name>
    <dbReference type="NCBI Taxonomy" id="1295609"/>
    <lineage>
        <taxon>Bacteria</taxon>
        <taxon>Pseudomonadati</taxon>
        <taxon>Thermodesulfobacteriota</taxon>
        <taxon>Thermodesulfobacteria</taxon>
        <taxon>Thermodesulfobacteriales</taxon>
        <taxon>Thermodesulfobacteriaceae</taxon>
        <taxon>Thermodesulfobacterium</taxon>
    </lineage>
</organism>
<feature type="domain" description="Polymerase nucleotidyl transferase" evidence="1">
    <location>
        <begin position="19"/>
        <end position="107"/>
    </location>
</feature>
<protein>
    <submittedName>
        <fullName evidence="2">Nucleotidyltransferase domain-containing protein</fullName>
    </submittedName>
</protein>
<gene>
    <name evidence="2" type="ORF">C0190_04505</name>
</gene>
<dbReference type="Pfam" id="PF01909">
    <property type="entry name" value="NTP_transf_2"/>
    <property type="match status" value="1"/>
</dbReference>
<name>A0A2N7PN54_9BACT</name>
<dbReference type="PANTHER" id="PTHR43449:SF1">
    <property type="entry name" value="POLYMERASE BETA NUCLEOTIDYLTRANSFERASE DOMAIN-CONTAINING PROTEIN"/>
    <property type="match status" value="1"/>
</dbReference>
<sequence length="116" mass="13555">MPVKTGLAEKRKIYLKKNLEKLLPRFEKLNPEKVILFGSLAKGNIHKESDIDLIIIVKDIPSKFLQRLEKVYNILDPDFSVDILVYTPEEIEKMKEKNPFIKKALEEGIVLYERKS</sequence>
<comment type="caution">
    <text evidence="2">The sequence shown here is derived from an EMBL/GenBank/DDBJ whole genome shotgun (WGS) entry which is preliminary data.</text>
</comment>
<dbReference type="InterPro" id="IPR002934">
    <property type="entry name" value="Polymerase_NTP_transf_dom"/>
</dbReference>
<dbReference type="EMBL" id="PNIK01000064">
    <property type="protein sequence ID" value="PMP66830.1"/>
    <property type="molecule type" value="Genomic_DNA"/>
</dbReference>
<proteinExistence type="predicted"/>
<dbReference type="Proteomes" id="UP000235460">
    <property type="component" value="Unassembled WGS sequence"/>
</dbReference>
<dbReference type="CDD" id="cd05403">
    <property type="entry name" value="NT_KNTase_like"/>
    <property type="match status" value="1"/>
</dbReference>
<accession>A0A2N7PN54</accession>
<reference evidence="2 3" key="1">
    <citation type="submission" date="2018-01" db="EMBL/GenBank/DDBJ databases">
        <title>Metagenomic assembled genomes from two thermal pools in the Uzon Caldera, Kamchatka, Russia.</title>
        <authorList>
            <person name="Wilkins L."/>
            <person name="Ettinger C."/>
        </authorList>
    </citation>
    <scope>NUCLEOTIDE SEQUENCE [LARGE SCALE GENOMIC DNA]</scope>
    <source>
        <strain evidence="2">ZAV-08</strain>
    </source>
</reference>
<dbReference type="Gene3D" id="3.30.460.10">
    <property type="entry name" value="Beta Polymerase, domain 2"/>
    <property type="match status" value="1"/>
</dbReference>
<keyword evidence="2" id="KW-0808">Transferase</keyword>
<dbReference type="AlphaFoldDB" id="A0A2N7PN54"/>